<sequence length="545" mass="58145">MMAPAHTAPGDRTTWRSTNIRSTHVADGLGLTAASLRQYLHLHRDAVPAPAVSRRGQETEWVLGEIFDHVLTNRPGSIPDIPRLYPRTPSVAQAQFVGAEIINAVPVHLWLPGDGGGAIAVVYVKRSPQLWNGAADLFERLSTYTLVAVVGPHLTDPLTGLPEVFIHERDSTQFAAALNAQNVAGLTTYQARWADITHLLQRDVPWWPSTLLTPELVVSWRPGAPPTLVLPRDPGTGDSPERLLQLANTIHADSAAAAVRTMARIAATVYGAPAQADIAKVHHRPGIAVAAQPDLPATESAAALTASEIDLVLGSEAPVAAVADTAYMLADLRLLAPVWTETHHIRIAALGPFGARWFDRLLPAPDQHRDTTGWHLLVRNAPPSCDTATLRPMFDPLLPSLWIAASDTEVLYSVGDSTPGALTLASVDLTGAEDGVVFWRDTSSPHGQVWPMPEVAGNGYSVGYNGAGPWALARALEQLTRAGNAALVRPARAGAADLDDLDNTLTRTPCPTLLDLARNGDAVIVTSHAEPASSTTHPTENASVW</sequence>
<dbReference type="EMBL" id="JARDXE010000014">
    <property type="protein sequence ID" value="MDE8647559.1"/>
    <property type="molecule type" value="Genomic_DNA"/>
</dbReference>
<dbReference type="RefSeq" id="WP_275232127.1">
    <property type="nucleotide sequence ID" value="NZ_JARDXE010000014.1"/>
</dbReference>
<reference evidence="1" key="1">
    <citation type="submission" date="2023-02" db="EMBL/GenBank/DDBJ databases">
        <title>A novel hydrolase synthesized by Rhodococcus erythropolis HQ is responsible for the detoxification of Zearalenone.</title>
        <authorList>
            <person name="Hu J."/>
            <person name="Xu J."/>
        </authorList>
    </citation>
    <scope>NUCLEOTIDE SEQUENCE</scope>
    <source>
        <strain evidence="1">HQ</strain>
    </source>
</reference>
<proteinExistence type="predicted"/>
<dbReference type="Proteomes" id="UP001217325">
    <property type="component" value="Unassembled WGS sequence"/>
</dbReference>
<evidence type="ECO:0000313" key="2">
    <source>
        <dbReference type="Proteomes" id="UP001217325"/>
    </source>
</evidence>
<accession>A0AAW6LM00</accession>
<name>A0AAW6LM00_RHOSG</name>
<dbReference type="AlphaFoldDB" id="A0AAW6LM00"/>
<protein>
    <submittedName>
        <fullName evidence="1">Uncharacterized protein</fullName>
    </submittedName>
</protein>
<organism evidence="1 2">
    <name type="scientific">Rhodococcus qingshengii</name>
    <dbReference type="NCBI Taxonomy" id="334542"/>
    <lineage>
        <taxon>Bacteria</taxon>
        <taxon>Bacillati</taxon>
        <taxon>Actinomycetota</taxon>
        <taxon>Actinomycetes</taxon>
        <taxon>Mycobacteriales</taxon>
        <taxon>Nocardiaceae</taxon>
        <taxon>Rhodococcus</taxon>
        <taxon>Rhodococcus erythropolis group</taxon>
    </lineage>
</organism>
<evidence type="ECO:0000313" key="1">
    <source>
        <dbReference type="EMBL" id="MDE8647559.1"/>
    </source>
</evidence>
<comment type="caution">
    <text evidence="1">The sequence shown here is derived from an EMBL/GenBank/DDBJ whole genome shotgun (WGS) entry which is preliminary data.</text>
</comment>
<gene>
    <name evidence="1" type="ORF">PXH69_21530</name>
</gene>